<keyword evidence="2" id="KW-0472">Membrane</keyword>
<protein>
    <recommendedName>
        <fullName evidence="5">Anti-sigma factor</fullName>
    </recommendedName>
</protein>
<feature type="compositionally biased region" description="Basic and acidic residues" evidence="1">
    <location>
        <begin position="112"/>
        <end position="126"/>
    </location>
</feature>
<keyword evidence="2" id="KW-0812">Transmembrane</keyword>
<feature type="compositionally biased region" description="Polar residues" evidence="1">
    <location>
        <begin position="100"/>
        <end position="111"/>
    </location>
</feature>
<sequence>MAPIKFEEKIKDKLEQRSVSPSTDAWSKLAQRLDDDATSKQANIFWWIGIAAGIVIMLAITIQIFGNDTTEKVMPQVVEEPLKEDNTNALDITSKDRKSQIQLVNEPTTQRGSEEEPESIRTEAQKSLKANKPGYSANTQLALLENKSKEDKSKQDVTTKEIENTTAEISISKEGVAVVLKELNTSLEKDLDREVDSLLKLASKELFKNQLKKQATKTVDAKALLESVQEDMGQSFRTKIFEALKDSYKTVRTAVAEHNN</sequence>
<dbReference type="Proteomes" id="UP000676776">
    <property type="component" value="Unassembled WGS sequence"/>
</dbReference>
<organism evidence="3 4">
    <name type="scientific">Winogradskyella pelagia</name>
    <dbReference type="NCBI Taxonomy" id="2819984"/>
    <lineage>
        <taxon>Bacteria</taxon>
        <taxon>Pseudomonadati</taxon>
        <taxon>Bacteroidota</taxon>
        <taxon>Flavobacteriia</taxon>
        <taxon>Flavobacteriales</taxon>
        <taxon>Flavobacteriaceae</taxon>
        <taxon>Winogradskyella</taxon>
    </lineage>
</organism>
<evidence type="ECO:0000313" key="4">
    <source>
        <dbReference type="Proteomes" id="UP000676776"/>
    </source>
</evidence>
<feature type="transmembrane region" description="Helical" evidence="2">
    <location>
        <begin position="44"/>
        <end position="65"/>
    </location>
</feature>
<evidence type="ECO:0000256" key="2">
    <source>
        <dbReference type="SAM" id="Phobius"/>
    </source>
</evidence>
<dbReference type="EMBL" id="JAGEVF010000007">
    <property type="protein sequence ID" value="MBO3117055.1"/>
    <property type="molecule type" value="Genomic_DNA"/>
</dbReference>
<evidence type="ECO:0000313" key="3">
    <source>
        <dbReference type="EMBL" id="MBO3117055.1"/>
    </source>
</evidence>
<comment type="caution">
    <text evidence="3">The sequence shown here is derived from an EMBL/GenBank/DDBJ whole genome shotgun (WGS) entry which is preliminary data.</text>
</comment>
<dbReference type="RefSeq" id="WP_208154416.1">
    <property type="nucleotide sequence ID" value="NZ_JAGEVF010000007.1"/>
</dbReference>
<evidence type="ECO:0000256" key="1">
    <source>
        <dbReference type="SAM" id="MobiDB-lite"/>
    </source>
</evidence>
<keyword evidence="2" id="KW-1133">Transmembrane helix</keyword>
<name>A0ABS3T5Q9_9FLAO</name>
<evidence type="ECO:0008006" key="5">
    <source>
        <dbReference type="Google" id="ProtNLM"/>
    </source>
</evidence>
<gene>
    <name evidence="3" type="ORF">J4050_09865</name>
</gene>
<feature type="region of interest" description="Disordered" evidence="1">
    <location>
        <begin position="84"/>
        <end position="131"/>
    </location>
</feature>
<keyword evidence="4" id="KW-1185">Reference proteome</keyword>
<reference evidence="3 4" key="1">
    <citation type="submission" date="2021-03" db="EMBL/GenBank/DDBJ databases">
        <title>Winogradskyella sp. nov., isolated from costal sediment.</title>
        <authorList>
            <person name="Gao C."/>
        </authorList>
    </citation>
    <scope>NUCLEOTIDE SEQUENCE [LARGE SCALE GENOMIC DNA]</scope>
    <source>
        <strain evidence="3 4">DF17</strain>
    </source>
</reference>
<proteinExistence type="predicted"/>
<accession>A0ABS3T5Q9</accession>